<dbReference type="AlphaFoldDB" id="A0A813K528"/>
<name>A0A813K528_POLGL</name>
<protein>
    <submittedName>
        <fullName evidence="2">Uncharacterized protein</fullName>
    </submittedName>
</protein>
<feature type="non-terminal residue" evidence="2">
    <location>
        <position position="1"/>
    </location>
</feature>
<comment type="caution">
    <text evidence="2">The sequence shown here is derived from an EMBL/GenBank/DDBJ whole genome shotgun (WGS) entry which is preliminary data.</text>
</comment>
<evidence type="ECO:0000313" key="2">
    <source>
        <dbReference type="EMBL" id="CAE8692743.1"/>
    </source>
</evidence>
<gene>
    <name evidence="2" type="ORF">PGLA2088_LOCUS28022</name>
</gene>
<feature type="region of interest" description="Disordered" evidence="1">
    <location>
        <begin position="1"/>
        <end position="23"/>
    </location>
</feature>
<reference evidence="2" key="1">
    <citation type="submission" date="2021-02" db="EMBL/GenBank/DDBJ databases">
        <authorList>
            <person name="Dougan E. K."/>
            <person name="Rhodes N."/>
            <person name="Thang M."/>
            <person name="Chan C."/>
        </authorList>
    </citation>
    <scope>NUCLEOTIDE SEQUENCE</scope>
</reference>
<feature type="region of interest" description="Disordered" evidence="1">
    <location>
        <begin position="56"/>
        <end position="82"/>
    </location>
</feature>
<dbReference type="Proteomes" id="UP000626109">
    <property type="component" value="Unassembled WGS sequence"/>
</dbReference>
<sequence>DPGGDHYEYYGPDGTGGEEEGWPTYLPDLSSWTSNAGGERSHAGQVADWLTSVVGVGGRSDDMKPPAQQASPQLARPPQPLH</sequence>
<feature type="non-terminal residue" evidence="2">
    <location>
        <position position="82"/>
    </location>
</feature>
<accession>A0A813K528</accession>
<organism evidence="2 3">
    <name type="scientific">Polarella glacialis</name>
    <name type="common">Dinoflagellate</name>
    <dbReference type="NCBI Taxonomy" id="89957"/>
    <lineage>
        <taxon>Eukaryota</taxon>
        <taxon>Sar</taxon>
        <taxon>Alveolata</taxon>
        <taxon>Dinophyceae</taxon>
        <taxon>Suessiales</taxon>
        <taxon>Suessiaceae</taxon>
        <taxon>Polarella</taxon>
    </lineage>
</organism>
<proteinExistence type="predicted"/>
<dbReference type="EMBL" id="CAJNNW010027700">
    <property type="protein sequence ID" value="CAE8692743.1"/>
    <property type="molecule type" value="Genomic_DNA"/>
</dbReference>
<evidence type="ECO:0000256" key="1">
    <source>
        <dbReference type="SAM" id="MobiDB-lite"/>
    </source>
</evidence>
<evidence type="ECO:0000313" key="3">
    <source>
        <dbReference type="Proteomes" id="UP000626109"/>
    </source>
</evidence>